<evidence type="ECO:0000256" key="1">
    <source>
        <dbReference type="SAM" id="Phobius"/>
    </source>
</evidence>
<feature type="transmembrane region" description="Helical" evidence="1">
    <location>
        <begin position="146"/>
        <end position="169"/>
    </location>
</feature>
<reference evidence="2 3" key="1">
    <citation type="journal article" date="2013" name="Int. J. Syst. Evol. Microbiol.">
        <title>Comamonas guangdongensis sp. nov., isolated from subterranean forest sediment, and emended description of the genus Comamonas.</title>
        <authorList>
            <person name="Zhang J."/>
            <person name="Wang Y."/>
            <person name="Zhou S."/>
            <person name="Wu C."/>
            <person name="He J."/>
            <person name="Li F."/>
        </authorList>
    </citation>
    <scope>NUCLEOTIDE SEQUENCE [LARGE SCALE GENOMIC DNA]</scope>
    <source>
        <strain evidence="2 3">CCTCC AB2011133</strain>
    </source>
</reference>
<keyword evidence="1" id="KW-1133">Transmembrane helix</keyword>
<comment type="caution">
    <text evidence="2">The sequence shown here is derived from an EMBL/GenBank/DDBJ whole genome shotgun (WGS) entry which is preliminary data.</text>
</comment>
<accession>A0ABV3ZTQ7</accession>
<protein>
    <submittedName>
        <fullName evidence="2">Abortive infection protein</fullName>
    </submittedName>
</protein>
<feature type="transmembrane region" description="Helical" evidence="1">
    <location>
        <begin position="57"/>
        <end position="75"/>
    </location>
</feature>
<feature type="transmembrane region" description="Helical" evidence="1">
    <location>
        <begin position="103"/>
        <end position="126"/>
    </location>
</feature>
<name>A0ABV3ZTQ7_9BURK</name>
<keyword evidence="1" id="KW-0472">Membrane</keyword>
<feature type="transmembrane region" description="Helical" evidence="1">
    <location>
        <begin position="210"/>
        <end position="234"/>
    </location>
</feature>
<proteinExistence type="predicted"/>
<feature type="transmembrane region" description="Helical" evidence="1">
    <location>
        <begin position="21"/>
        <end position="37"/>
    </location>
</feature>
<evidence type="ECO:0000313" key="2">
    <source>
        <dbReference type="EMBL" id="MEX8192943.1"/>
    </source>
</evidence>
<gene>
    <name evidence="2" type="ORF">AB6724_08825</name>
</gene>
<keyword evidence="1" id="KW-0812">Transmembrane</keyword>
<feature type="transmembrane region" description="Helical" evidence="1">
    <location>
        <begin position="181"/>
        <end position="204"/>
    </location>
</feature>
<dbReference type="EMBL" id="JBFYGN010000008">
    <property type="protein sequence ID" value="MEX8192943.1"/>
    <property type="molecule type" value="Genomic_DNA"/>
</dbReference>
<dbReference type="Proteomes" id="UP001561046">
    <property type="component" value="Unassembled WGS sequence"/>
</dbReference>
<organism evidence="2 3">
    <name type="scientific">Comamonas guangdongensis</name>
    <dbReference type="NCBI Taxonomy" id="510515"/>
    <lineage>
        <taxon>Bacteria</taxon>
        <taxon>Pseudomonadati</taxon>
        <taxon>Pseudomonadota</taxon>
        <taxon>Betaproteobacteria</taxon>
        <taxon>Burkholderiales</taxon>
        <taxon>Comamonadaceae</taxon>
        <taxon>Comamonas</taxon>
    </lineage>
</organism>
<keyword evidence="3" id="KW-1185">Reference proteome</keyword>
<sequence length="256" mass="27787">MTDSLPKDAKSSATQSGHLGIWLWALGLPGVLSLAWTVRPEWLGALTSQHSIFMARWLAAAGLSLLLALSVWLGVRLGPQVGLGTPLVSIVVQGRSPWRGIRFLSLPGMAGGIIGAVWLVTLAVLWPESLAMVDPVYGLPLLPKLLYGGITEELLLRYGGLSLVMWLLWRLFGDGQQRPSWLLGWWAVVVTALLAGAIPVYFAWSMVAHISAPVMAQLLLCEIVYGLLAGLLFWRYGLEAAMLAHVVTYLFSHGLV</sequence>
<evidence type="ECO:0000313" key="3">
    <source>
        <dbReference type="Proteomes" id="UP001561046"/>
    </source>
</evidence>
<dbReference type="RefSeq" id="WP_369338145.1">
    <property type="nucleotide sequence ID" value="NZ_JBFYGN010000008.1"/>
</dbReference>